<reference evidence="3 4" key="1">
    <citation type="submission" date="2019-01" db="EMBL/GenBank/DDBJ databases">
        <title>Zoogloea oleivorans genome sequencing and assembly.</title>
        <authorList>
            <person name="Tancsics A."/>
            <person name="Farkas M."/>
            <person name="Kriszt B."/>
            <person name="Maroti G."/>
            <person name="Horvath B."/>
        </authorList>
    </citation>
    <scope>NUCLEOTIDE SEQUENCE [LARGE SCALE GENOMIC DNA]</scope>
    <source>
        <strain evidence="3 4">Buc</strain>
    </source>
</reference>
<dbReference type="AlphaFoldDB" id="A0A6C2CLS0"/>
<organism evidence="3 4">
    <name type="scientific">Zoogloea oleivorans</name>
    <dbReference type="NCBI Taxonomy" id="1552750"/>
    <lineage>
        <taxon>Bacteria</taxon>
        <taxon>Pseudomonadati</taxon>
        <taxon>Pseudomonadota</taxon>
        <taxon>Betaproteobacteria</taxon>
        <taxon>Rhodocyclales</taxon>
        <taxon>Zoogloeaceae</taxon>
        <taxon>Zoogloea</taxon>
    </lineage>
</organism>
<gene>
    <name evidence="3" type="ORF">ETQ85_16080</name>
</gene>
<dbReference type="InterPro" id="IPR001296">
    <property type="entry name" value="Glyco_trans_1"/>
</dbReference>
<sequence length="349" mass="36232">MNLAFLVPGPLDQITGGYLYDRQVVDGLRARGRQVTLIELAGRYPDADDAARTAASAALAGLPSGSLAVIDGLALPAFAACLPSEAQRLRLIGFIHHTLSLETGLSPAEVDRYATLEATLLPLLRGAICPGEHTARALIAAGLPADHVAVAKPGTARPRSAAMRSTQGPLQLLAVGTVTPRKGHLLLIEALAKLRDLDWQLHCIGSLNRDPAAAAAVARAIRAQHLDDRVTLLGEQPAAALAAAYRGADLFVLPSYHEGYGMVFAEALAHGLPVIATTGGAIPDTVPAAAALLTPPGDSATLSEALRRVLSDDSLRARLAAGAMQAATQLPDWDEAVDTWAAALDRVAA</sequence>
<dbReference type="Proteomes" id="UP000389128">
    <property type="component" value="Unassembled WGS sequence"/>
</dbReference>
<evidence type="ECO:0000256" key="1">
    <source>
        <dbReference type="ARBA" id="ARBA00022679"/>
    </source>
</evidence>
<keyword evidence="4" id="KW-1185">Reference proteome</keyword>
<dbReference type="Pfam" id="PF00534">
    <property type="entry name" value="Glycos_transf_1"/>
    <property type="match status" value="1"/>
</dbReference>
<name>A0A6C2CLS0_9RHOO</name>
<feature type="domain" description="Glycosyl transferase family 1" evidence="2">
    <location>
        <begin position="167"/>
        <end position="323"/>
    </location>
</feature>
<dbReference type="PANTHER" id="PTHR46401">
    <property type="entry name" value="GLYCOSYLTRANSFERASE WBBK-RELATED"/>
    <property type="match status" value="1"/>
</dbReference>
<dbReference type="RefSeq" id="WP_148580100.1">
    <property type="nucleotide sequence ID" value="NZ_SDKK01000015.1"/>
</dbReference>
<evidence type="ECO:0000313" key="4">
    <source>
        <dbReference type="Proteomes" id="UP000389128"/>
    </source>
</evidence>
<dbReference type="SUPFAM" id="SSF53756">
    <property type="entry name" value="UDP-Glycosyltransferase/glycogen phosphorylase"/>
    <property type="match status" value="1"/>
</dbReference>
<comment type="caution">
    <text evidence="3">The sequence shown here is derived from an EMBL/GenBank/DDBJ whole genome shotgun (WGS) entry which is preliminary data.</text>
</comment>
<protein>
    <submittedName>
        <fullName evidence="3">Glycosyltransferase</fullName>
    </submittedName>
</protein>
<keyword evidence="1 3" id="KW-0808">Transferase</keyword>
<dbReference type="PANTHER" id="PTHR46401:SF2">
    <property type="entry name" value="GLYCOSYLTRANSFERASE WBBK-RELATED"/>
    <property type="match status" value="1"/>
</dbReference>
<dbReference type="OrthoDB" id="570545at2"/>
<dbReference type="GO" id="GO:0016757">
    <property type="term" value="F:glycosyltransferase activity"/>
    <property type="evidence" value="ECO:0007669"/>
    <property type="project" value="TreeGrafter"/>
</dbReference>
<dbReference type="EMBL" id="SDKK01000015">
    <property type="protein sequence ID" value="TYC54968.1"/>
    <property type="molecule type" value="Genomic_DNA"/>
</dbReference>
<dbReference type="GO" id="GO:0009103">
    <property type="term" value="P:lipopolysaccharide biosynthetic process"/>
    <property type="evidence" value="ECO:0007669"/>
    <property type="project" value="TreeGrafter"/>
</dbReference>
<dbReference type="Gene3D" id="3.40.50.2000">
    <property type="entry name" value="Glycogen Phosphorylase B"/>
    <property type="match status" value="2"/>
</dbReference>
<dbReference type="CDD" id="cd03801">
    <property type="entry name" value="GT4_PimA-like"/>
    <property type="match status" value="1"/>
</dbReference>
<accession>A0A6C2CLS0</accession>
<proteinExistence type="predicted"/>
<evidence type="ECO:0000259" key="2">
    <source>
        <dbReference type="Pfam" id="PF00534"/>
    </source>
</evidence>
<evidence type="ECO:0000313" key="3">
    <source>
        <dbReference type="EMBL" id="TYC54968.1"/>
    </source>
</evidence>